<evidence type="ECO:0000259" key="2">
    <source>
        <dbReference type="PROSITE" id="PS50110"/>
    </source>
</evidence>
<dbReference type="AlphaFoldDB" id="A0A498C8Q9"/>
<accession>A0A498C8Q9</accession>
<dbReference type="GO" id="GO:0006935">
    <property type="term" value="P:chemotaxis"/>
    <property type="evidence" value="ECO:0007669"/>
    <property type="project" value="InterPro"/>
</dbReference>
<dbReference type="OrthoDB" id="9806105at2"/>
<dbReference type="RefSeq" id="WP_121442308.1">
    <property type="nucleotide sequence ID" value="NZ_RCDA01000002.1"/>
</dbReference>
<protein>
    <submittedName>
        <fullName evidence="4">Two-component system chemotaxis response regulator CheV</fullName>
    </submittedName>
</protein>
<dbReference type="PIRSF" id="PIRSF002867">
    <property type="entry name" value="CheV"/>
    <property type="match status" value="1"/>
</dbReference>
<keyword evidence="5" id="KW-1185">Reference proteome</keyword>
<dbReference type="SUPFAM" id="SSF52172">
    <property type="entry name" value="CheY-like"/>
    <property type="match status" value="1"/>
</dbReference>
<dbReference type="InterPro" id="IPR002545">
    <property type="entry name" value="CheW-lke_dom"/>
</dbReference>
<dbReference type="InterPro" id="IPR036061">
    <property type="entry name" value="CheW-like_dom_sf"/>
</dbReference>
<dbReference type="Pfam" id="PF01584">
    <property type="entry name" value="CheW"/>
    <property type="match status" value="1"/>
</dbReference>
<dbReference type="PANTHER" id="PTHR47233">
    <property type="entry name" value="CHEMOTAXIS PROTEIN CHEV"/>
    <property type="match status" value="1"/>
</dbReference>
<organism evidence="4 5">
    <name type="scientific">Alkalispirillum mobile</name>
    <dbReference type="NCBI Taxonomy" id="85925"/>
    <lineage>
        <taxon>Bacteria</taxon>
        <taxon>Pseudomonadati</taxon>
        <taxon>Pseudomonadota</taxon>
        <taxon>Gammaproteobacteria</taxon>
        <taxon>Chromatiales</taxon>
        <taxon>Ectothiorhodospiraceae</taxon>
        <taxon>Alkalispirillum</taxon>
    </lineage>
</organism>
<dbReference type="Proteomes" id="UP000275461">
    <property type="component" value="Unassembled WGS sequence"/>
</dbReference>
<dbReference type="PROSITE" id="PS50110">
    <property type="entry name" value="RESPONSE_REGULATORY"/>
    <property type="match status" value="1"/>
</dbReference>
<keyword evidence="1" id="KW-0597">Phosphoprotein</keyword>
<dbReference type="EMBL" id="RCDA01000002">
    <property type="protein sequence ID" value="RLK48661.1"/>
    <property type="molecule type" value="Genomic_DNA"/>
</dbReference>
<gene>
    <name evidence="4" type="ORF">DFR31_1772</name>
</gene>
<dbReference type="InterPro" id="IPR024181">
    <property type="entry name" value="Chemotax_regulator_CheV"/>
</dbReference>
<comment type="caution">
    <text evidence="4">The sequence shown here is derived from an EMBL/GenBank/DDBJ whole genome shotgun (WGS) entry which is preliminary data.</text>
</comment>
<dbReference type="Pfam" id="PF00072">
    <property type="entry name" value="Response_reg"/>
    <property type="match status" value="1"/>
</dbReference>
<dbReference type="PROSITE" id="PS50851">
    <property type="entry name" value="CHEW"/>
    <property type="match status" value="1"/>
</dbReference>
<dbReference type="InterPro" id="IPR001789">
    <property type="entry name" value="Sig_transdc_resp-reg_receiver"/>
</dbReference>
<dbReference type="GO" id="GO:0000160">
    <property type="term" value="P:phosphorelay signal transduction system"/>
    <property type="evidence" value="ECO:0007669"/>
    <property type="project" value="InterPro"/>
</dbReference>
<dbReference type="Gene3D" id="3.40.50.2300">
    <property type="match status" value="1"/>
</dbReference>
<sequence length="312" mass="34077">MSQILHAVNQRTQLAGRNRMELLLFHMGRSQRYGINVFKVREVIPAPKLSRVPNSHPVARGIAHIRGQTIPVVDLSMAIGGAPLDVEGGGYVIVTEYNRSVQGFLVGGVDRIVNMKWEDVLPPPSQGSGGTYLTAIARLDGQMVQIIDVEKVLAELNAAGGLDPRQIEGGADEALAGADDWHVLVADDSVIARRQVVHTVEDLGLQCTAVRDGQEALELLQTWAEEEGSPLERLLMVISDVEMPRMDGYTLTSRIRDDQRLAGLNVLLHSSLSGVFNEKMVERVGADDFLSKFRSNELAEKLEARLQTVSAG</sequence>
<evidence type="ECO:0000313" key="4">
    <source>
        <dbReference type="EMBL" id="RLK48661.1"/>
    </source>
</evidence>
<dbReference type="CDD" id="cd19924">
    <property type="entry name" value="REC_CheV-like"/>
    <property type="match status" value="1"/>
</dbReference>
<feature type="domain" description="CheW-like" evidence="3">
    <location>
        <begin position="19"/>
        <end position="158"/>
    </location>
</feature>
<dbReference type="Gene3D" id="2.40.50.180">
    <property type="entry name" value="CheA-289, Domain 4"/>
    <property type="match status" value="1"/>
</dbReference>
<evidence type="ECO:0000259" key="3">
    <source>
        <dbReference type="PROSITE" id="PS50851"/>
    </source>
</evidence>
<dbReference type="Gene3D" id="2.30.30.40">
    <property type="entry name" value="SH3 Domains"/>
    <property type="match status" value="1"/>
</dbReference>
<evidence type="ECO:0000256" key="1">
    <source>
        <dbReference type="PROSITE-ProRule" id="PRU00169"/>
    </source>
</evidence>
<feature type="modified residue" description="4-aspartylphosphate" evidence="1">
    <location>
        <position position="240"/>
    </location>
</feature>
<dbReference type="SMART" id="SM00448">
    <property type="entry name" value="REC"/>
    <property type="match status" value="1"/>
</dbReference>
<name>A0A498C8Q9_9GAMM</name>
<dbReference type="PANTHER" id="PTHR47233:SF3">
    <property type="entry name" value="CHEMOTAXIS PROTEIN CHEV"/>
    <property type="match status" value="1"/>
</dbReference>
<reference evidence="4 5" key="1">
    <citation type="submission" date="2018-10" db="EMBL/GenBank/DDBJ databases">
        <title>Genomic Encyclopedia of Type Strains, Phase IV (KMG-IV): sequencing the most valuable type-strain genomes for metagenomic binning, comparative biology and taxonomic classification.</title>
        <authorList>
            <person name="Goeker M."/>
        </authorList>
    </citation>
    <scope>NUCLEOTIDE SEQUENCE [LARGE SCALE GENOMIC DNA]</scope>
    <source>
        <strain evidence="4 5">DSM 12769</strain>
    </source>
</reference>
<dbReference type="InterPro" id="IPR011006">
    <property type="entry name" value="CheY-like_superfamily"/>
</dbReference>
<dbReference type="SUPFAM" id="SSF50341">
    <property type="entry name" value="CheW-like"/>
    <property type="match status" value="1"/>
</dbReference>
<evidence type="ECO:0000313" key="5">
    <source>
        <dbReference type="Proteomes" id="UP000275461"/>
    </source>
</evidence>
<proteinExistence type="predicted"/>
<feature type="domain" description="Response regulatory" evidence="2">
    <location>
        <begin position="182"/>
        <end position="307"/>
    </location>
</feature>
<dbReference type="SMART" id="SM00260">
    <property type="entry name" value="CheW"/>
    <property type="match status" value="1"/>
</dbReference>